<dbReference type="CDD" id="cd06565">
    <property type="entry name" value="GH20_GcnA-like"/>
    <property type="match status" value="1"/>
</dbReference>
<sequence length="506" mass="57040">MCGLVIRNIAALFTMNVSQWPTGKKIVHLDLKGAPPRISYMQKLFPLLARMGADGLLMEYEDMFPYEGELNILQATDHPPYSREDIKSIQDMAKASGLEVIPLVQTFGHLEFVLKHKAFLELREVGYCLGTLNPHKELSVKLVLEMVRQVVELHPDVRCLHIGADEVYLLGHGEESRHWLSIPGHDIHKLFLGHVKKVAQSIRVSWPHLNIVMWDDMLRSMSHDTLKGSGLVDLVQPMLWDYSPALDVEGTVRLLENYRSAGLSQIWAASSFKGSTDVSTCVTCTQRHVDNHLQWLQVAAALPSGIEMQGIAITGWQRYDHLSVLCELLPVGLPSLASCLQTLHHGSFSEEAQTRVTETLGISTVEVKDIERCADSCSHYPGQRLAELMVELCELLQSEELHFQDTNMYVKGWFSPYHRRKKIVNPLIAQQIQHQATILLTGVEQKMEALRQEMVQLFPDSTAQEWIEQHVAPVLEPLRHLLDDIQVTLQGVIPPGFHHPSAGIES</sequence>
<evidence type="ECO:0000256" key="3">
    <source>
        <dbReference type="ARBA" id="ARBA00012663"/>
    </source>
</evidence>
<evidence type="ECO:0000256" key="2">
    <source>
        <dbReference type="ARBA" id="ARBA00006285"/>
    </source>
</evidence>
<dbReference type="InterPro" id="IPR038901">
    <property type="entry name" value="HEXDC-like"/>
</dbReference>
<dbReference type="EC" id="3.2.1.52" evidence="3"/>
<reference evidence="6" key="1">
    <citation type="submission" date="2021-01" db="EMBL/GenBank/DDBJ databases">
        <authorList>
            <person name="Zahm M."/>
            <person name="Roques C."/>
            <person name="Cabau C."/>
            <person name="Klopp C."/>
            <person name="Donnadieu C."/>
            <person name="Jouanno E."/>
            <person name="Lampietro C."/>
            <person name="Louis A."/>
            <person name="Herpin A."/>
            <person name="Echchiki A."/>
            <person name="Berthelot C."/>
            <person name="Parey E."/>
            <person name="Roest-Crollius H."/>
            <person name="Braasch I."/>
            <person name="Postlethwait J."/>
            <person name="Bobe J."/>
            <person name="Montfort J."/>
            <person name="Bouchez O."/>
            <person name="Begum T."/>
            <person name="Mejri S."/>
            <person name="Adams A."/>
            <person name="Chen W.-J."/>
            <person name="Guiguen Y."/>
        </authorList>
    </citation>
    <scope>NUCLEOTIDE SEQUENCE</scope>
    <source>
        <tissue evidence="6">Blood</tissue>
    </source>
</reference>
<comment type="catalytic activity">
    <reaction evidence="1">
        <text>Hydrolysis of terminal non-reducing N-acetyl-D-hexosamine residues in N-acetyl-beta-D-hexosaminides.</text>
        <dbReference type="EC" id="3.2.1.52"/>
    </reaction>
</comment>
<evidence type="ECO:0000256" key="4">
    <source>
        <dbReference type="ARBA" id="ARBA00022801"/>
    </source>
</evidence>
<evidence type="ECO:0000313" key="6">
    <source>
        <dbReference type="EMBL" id="KAI1896689.1"/>
    </source>
</evidence>
<evidence type="ECO:0000256" key="1">
    <source>
        <dbReference type="ARBA" id="ARBA00001231"/>
    </source>
</evidence>
<feature type="domain" description="Glycoside hydrolase family 20 catalytic" evidence="5">
    <location>
        <begin position="61"/>
        <end position="222"/>
    </location>
</feature>
<dbReference type="InterPro" id="IPR017853">
    <property type="entry name" value="GH"/>
</dbReference>
<comment type="caution">
    <text evidence="6">The sequence shown here is derived from an EMBL/GenBank/DDBJ whole genome shotgun (WGS) entry which is preliminary data.</text>
</comment>
<dbReference type="InterPro" id="IPR015883">
    <property type="entry name" value="Glyco_hydro_20_cat"/>
</dbReference>
<evidence type="ECO:0000259" key="5">
    <source>
        <dbReference type="Pfam" id="PF00728"/>
    </source>
</evidence>
<protein>
    <recommendedName>
        <fullName evidence="3">beta-N-acetylhexosaminidase</fullName>
        <ecNumber evidence="3">3.2.1.52</ecNumber>
    </recommendedName>
</protein>
<organism evidence="6 7">
    <name type="scientific">Albula goreensis</name>
    <dbReference type="NCBI Taxonomy" id="1534307"/>
    <lineage>
        <taxon>Eukaryota</taxon>
        <taxon>Metazoa</taxon>
        <taxon>Chordata</taxon>
        <taxon>Craniata</taxon>
        <taxon>Vertebrata</taxon>
        <taxon>Euteleostomi</taxon>
        <taxon>Actinopterygii</taxon>
        <taxon>Neopterygii</taxon>
        <taxon>Teleostei</taxon>
        <taxon>Albuliformes</taxon>
        <taxon>Albulidae</taxon>
        <taxon>Albula</taxon>
    </lineage>
</organism>
<accession>A0A8T3DGS1</accession>
<name>A0A8T3DGS1_9TELE</name>
<dbReference type="SUPFAM" id="SSF51445">
    <property type="entry name" value="(Trans)glycosidases"/>
    <property type="match status" value="1"/>
</dbReference>
<gene>
    <name evidence="6" type="ORF">AGOR_G00097350</name>
</gene>
<dbReference type="EMBL" id="JAERUA010000008">
    <property type="protein sequence ID" value="KAI1896689.1"/>
    <property type="molecule type" value="Genomic_DNA"/>
</dbReference>
<dbReference type="GO" id="GO:0005975">
    <property type="term" value="P:carbohydrate metabolic process"/>
    <property type="evidence" value="ECO:0007669"/>
    <property type="project" value="InterPro"/>
</dbReference>
<evidence type="ECO:0000313" key="7">
    <source>
        <dbReference type="Proteomes" id="UP000829720"/>
    </source>
</evidence>
<proteinExistence type="inferred from homology"/>
<dbReference type="Proteomes" id="UP000829720">
    <property type="component" value="Unassembled WGS sequence"/>
</dbReference>
<dbReference type="OrthoDB" id="10023921at2759"/>
<keyword evidence="7" id="KW-1185">Reference proteome</keyword>
<keyword evidence="4" id="KW-0378">Hydrolase</keyword>
<dbReference type="GO" id="GO:0004563">
    <property type="term" value="F:beta-N-acetylhexosaminidase activity"/>
    <property type="evidence" value="ECO:0007669"/>
    <property type="project" value="UniProtKB-EC"/>
</dbReference>
<dbReference type="Gene3D" id="3.20.20.80">
    <property type="entry name" value="Glycosidases"/>
    <property type="match status" value="1"/>
</dbReference>
<comment type="similarity">
    <text evidence="2">Belongs to the glycosyl hydrolase 20 family.</text>
</comment>
<dbReference type="PANTHER" id="PTHR21040:SF6">
    <property type="entry name" value="HEXOSAMINIDASE D"/>
    <property type="match status" value="1"/>
</dbReference>
<dbReference type="AlphaFoldDB" id="A0A8T3DGS1"/>
<dbReference type="Pfam" id="PF00728">
    <property type="entry name" value="Glyco_hydro_20"/>
    <property type="match status" value="1"/>
</dbReference>
<dbReference type="PANTHER" id="PTHR21040">
    <property type="entry name" value="BCDNA.GH04120"/>
    <property type="match status" value="1"/>
</dbReference>